<accession>A0A1H2R3L0</accession>
<dbReference type="AlphaFoldDB" id="A0A1H2R3L0"/>
<keyword evidence="3 10" id="KW-0963">Cytoplasm</keyword>
<comment type="catalytic activity">
    <reaction evidence="9 10">
        <text>tRNA(Gly) + glycine + ATP = glycyl-tRNA(Gly) + AMP + diphosphate</text>
        <dbReference type="Rhea" id="RHEA:16013"/>
        <dbReference type="Rhea" id="RHEA-COMP:9664"/>
        <dbReference type="Rhea" id="RHEA-COMP:9683"/>
        <dbReference type="ChEBI" id="CHEBI:30616"/>
        <dbReference type="ChEBI" id="CHEBI:33019"/>
        <dbReference type="ChEBI" id="CHEBI:57305"/>
        <dbReference type="ChEBI" id="CHEBI:78442"/>
        <dbReference type="ChEBI" id="CHEBI:78522"/>
        <dbReference type="ChEBI" id="CHEBI:456215"/>
        <dbReference type="EC" id="6.1.1.14"/>
    </reaction>
</comment>
<keyword evidence="8 10" id="KW-0030">Aminoacyl-tRNA synthetase</keyword>
<dbReference type="PANTHER" id="PTHR30075">
    <property type="entry name" value="GLYCYL-TRNA SYNTHETASE"/>
    <property type="match status" value="1"/>
</dbReference>
<dbReference type="InterPro" id="IPR006194">
    <property type="entry name" value="Gly-tRNA-synth_heterodimer"/>
</dbReference>
<keyword evidence="13" id="KW-1185">Reference proteome</keyword>
<dbReference type="STRING" id="1048340.SAMN05444487_101372"/>
<comment type="subcellular location">
    <subcellularLocation>
        <location evidence="1 10">Cytoplasm</location>
    </subcellularLocation>
</comment>
<feature type="domain" description="DALR anticodon binding" evidence="11">
    <location>
        <begin position="590"/>
        <end position="680"/>
    </location>
</feature>
<proteinExistence type="inferred from homology"/>
<keyword evidence="4 10" id="KW-0436">Ligase</keyword>
<gene>
    <name evidence="10" type="primary">glyS</name>
    <name evidence="12" type="ORF">SAMN05444487_101372</name>
</gene>
<organism evidence="12 13">
    <name type="scientific">Marininema mesophilum</name>
    <dbReference type="NCBI Taxonomy" id="1048340"/>
    <lineage>
        <taxon>Bacteria</taxon>
        <taxon>Bacillati</taxon>
        <taxon>Bacillota</taxon>
        <taxon>Bacilli</taxon>
        <taxon>Bacillales</taxon>
        <taxon>Thermoactinomycetaceae</taxon>
        <taxon>Marininema</taxon>
    </lineage>
</organism>
<evidence type="ECO:0000256" key="10">
    <source>
        <dbReference type="HAMAP-Rule" id="MF_00255"/>
    </source>
</evidence>
<dbReference type="EC" id="6.1.1.14" evidence="10"/>
<dbReference type="Pfam" id="PF02092">
    <property type="entry name" value="tRNA_synt_2f"/>
    <property type="match status" value="1"/>
</dbReference>
<evidence type="ECO:0000256" key="9">
    <source>
        <dbReference type="ARBA" id="ARBA00047937"/>
    </source>
</evidence>
<evidence type="ECO:0000313" key="12">
    <source>
        <dbReference type="EMBL" id="SDW13941.1"/>
    </source>
</evidence>
<keyword evidence="5 10" id="KW-0547">Nucleotide-binding</keyword>
<comment type="similarity">
    <text evidence="2 10">Belongs to the class-II aminoacyl-tRNA synthetase family.</text>
</comment>
<dbReference type="EMBL" id="FNNQ01000001">
    <property type="protein sequence ID" value="SDW13941.1"/>
    <property type="molecule type" value="Genomic_DNA"/>
</dbReference>
<comment type="subunit">
    <text evidence="10">Tetramer of two alpha and two beta subunits.</text>
</comment>
<dbReference type="PROSITE" id="PS50861">
    <property type="entry name" value="AA_TRNA_LIGASE_II_GLYAB"/>
    <property type="match status" value="1"/>
</dbReference>
<dbReference type="InterPro" id="IPR015944">
    <property type="entry name" value="Gly-tRNA-synth_bsu"/>
</dbReference>
<dbReference type="NCBIfam" id="TIGR00211">
    <property type="entry name" value="glyS"/>
    <property type="match status" value="1"/>
</dbReference>
<dbReference type="GO" id="GO:0004820">
    <property type="term" value="F:glycine-tRNA ligase activity"/>
    <property type="evidence" value="ECO:0007669"/>
    <property type="project" value="UniProtKB-UniRule"/>
</dbReference>
<evidence type="ECO:0000256" key="1">
    <source>
        <dbReference type="ARBA" id="ARBA00004496"/>
    </source>
</evidence>
<dbReference type="GO" id="GO:0005829">
    <property type="term" value="C:cytosol"/>
    <property type="evidence" value="ECO:0007669"/>
    <property type="project" value="TreeGrafter"/>
</dbReference>
<keyword evidence="7 10" id="KW-0648">Protein biosynthesis</keyword>
<name>A0A1H2R3L0_9BACL</name>
<dbReference type="InterPro" id="IPR008909">
    <property type="entry name" value="DALR_anticod-bd"/>
</dbReference>
<dbReference type="GO" id="GO:0004814">
    <property type="term" value="F:arginine-tRNA ligase activity"/>
    <property type="evidence" value="ECO:0007669"/>
    <property type="project" value="InterPro"/>
</dbReference>
<keyword evidence="6 10" id="KW-0067">ATP-binding</keyword>
<evidence type="ECO:0000256" key="5">
    <source>
        <dbReference type="ARBA" id="ARBA00022741"/>
    </source>
</evidence>
<dbReference type="OrthoDB" id="9775440at2"/>
<evidence type="ECO:0000259" key="11">
    <source>
        <dbReference type="Pfam" id="PF05746"/>
    </source>
</evidence>
<evidence type="ECO:0000256" key="3">
    <source>
        <dbReference type="ARBA" id="ARBA00022490"/>
    </source>
</evidence>
<evidence type="ECO:0000313" key="13">
    <source>
        <dbReference type="Proteomes" id="UP000198534"/>
    </source>
</evidence>
<dbReference type="GO" id="GO:0006420">
    <property type="term" value="P:arginyl-tRNA aminoacylation"/>
    <property type="evidence" value="ECO:0007669"/>
    <property type="project" value="InterPro"/>
</dbReference>
<evidence type="ECO:0000256" key="4">
    <source>
        <dbReference type="ARBA" id="ARBA00022598"/>
    </source>
</evidence>
<dbReference type="SUPFAM" id="SSF109604">
    <property type="entry name" value="HD-domain/PDEase-like"/>
    <property type="match status" value="1"/>
</dbReference>
<reference evidence="12 13" key="1">
    <citation type="submission" date="2016-10" db="EMBL/GenBank/DDBJ databases">
        <authorList>
            <person name="de Groot N.N."/>
        </authorList>
    </citation>
    <scope>NUCLEOTIDE SEQUENCE [LARGE SCALE GENOMIC DNA]</scope>
    <source>
        <strain evidence="12 13">DSM 45610</strain>
    </source>
</reference>
<dbReference type="PRINTS" id="PR01045">
    <property type="entry name" value="TRNASYNTHGB"/>
</dbReference>
<dbReference type="RefSeq" id="WP_091735191.1">
    <property type="nucleotide sequence ID" value="NZ_FNNQ01000001.1"/>
</dbReference>
<sequence length="696" mass="77987">MPNRDWLLEIGVEEMPARFVPDSLTQLEEKMLHWLDENHIAHGVAETFATPRRLTIRVRDVVEGQADVEEEVRGPAKRIAVGADGGWSKAAVGFARKQGLTTADLVLEEYKGETYVFARRHVKGRATVELLKEGVPEVLSALTFPKSMRWGNRRLRFIRPVRWLVGLFGEEVVPFTWAGVTADKVTRGHRFLGAEATIPVAEQYEDILKEQAVVVDIEARRADIRSQLARLEKEKGWQIPIDGDLLEEVTHLVEFPTALSGSFDEAYLELPASVLITTMREHQRYFPVEDANGKLLPFFITVRNGDECSLGKVAKGNEKVLSARLADARFFFEEDQKLSIEKAVEKLNNVIFFEGLGTIGDHVHRIRALAETLADRLELEDGERKTLLRAADICKFDISTYMVNEFPELSGVMGQVYAKQAGESEDVAEAIEEHYYPRFANDRSPKGSAGTLISLLDKLDGVVAAFSLGIQPTGSQDPYSLRRRAAGVIQILADSTWKSLTLSTLFDLALDQLTEDGWLKRPADEVKDELTAFFDLRLKALLQEEGIRYDIIDALLTGESTTPSLMLDKARVLVREVEKDEFKQVVEGFSRAANLADKGEPGLTINRDLLEAWAERELLATIGNAGEAFTKAEARQDAQGMYDEISKLAPVIHRFFDDVLVMDENVANRNNRLALLQQIDALVSRFALFKKIVFAS</sequence>
<dbReference type="PANTHER" id="PTHR30075:SF2">
    <property type="entry name" value="GLYCINE--TRNA LIGASE, CHLOROPLASTIC_MITOCHONDRIAL 2"/>
    <property type="match status" value="1"/>
</dbReference>
<protein>
    <recommendedName>
        <fullName evidence="10">Glycine--tRNA ligase beta subunit</fullName>
        <ecNumber evidence="10">6.1.1.14</ecNumber>
    </recommendedName>
    <alternativeName>
        <fullName evidence="10">Glycyl-tRNA synthetase beta subunit</fullName>
        <shortName evidence="10">GlyRS</shortName>
    </alternativeName>
</protein>
<dbReference type="Proteomes" id="UP000198534">
    <property type="component" value="Unassembled WGS sequence"/>
</dbReference>
<dbReference type="Pfam" id="PF05746">
    <property type="entry name" value="DALR_1"/>
    <property type="match status" value="1"/>
</dbReference>
<dbReference type="GO" id="GO:0006426">
    <property type="term" value="P:glycyl-tRNA aminoacylation"/>
    <property type="evidence" value="ECO:0007669"/>
    <property type="project" value="UniProtKB-UniRule"/>
</dbReference>
<evidence type="ECO:0000256" key="8">
    <source>
        <dbReference type="ARBA" id="ARBA00023146"/>
    </source>
</evidence>
<dbReference type="GO" id="GO:0005524">
    <property type="term" value="F:ATP binding"/>
    <property type="evidence" value="ECO:0007669"/>
    <property type="project" value="UniProtKB-UniRule"/>
</dbReference>
<evidence type="ECO:0000256" key="2">
    <source>
        <dbReference type="ARBA" id="ARBA00008226"/>
    </source>
</evidence>
<evidence type="ECO:0000256" key="7">
    <source>
        <dbReference type="ARBA" id="ARBA00022917"/>
    </source>
</evidence>
<evidence type="ECO:0000256" key="6">
    <source>
        <dbReference type="ARBA" id="ARBA00022840"/>
    </source>
</evidence>
<dbReference type="HAMAP" id="MF_00255">
    <property type="entry name" value="Gly_tRNA_synth_beta"/>
    <property type="match status" value="1"/>
</dbReference>